<evidence type="ECO:0000313" key="5">
    <source>
        <dbReference type="EMBL" id="CAB3228204.1"/>
    </source>
</evidence>
<dbReference type="GO" id="GO:0035253">
    <property type="term" value="C:ciliary rootlet"/>
    <property type="evidence" value="ECO:0007669"/>
    <property type="project" value="TreeGrafter"/>
</dbReference>
<feature type="compositionally biased region" description="Basic residues" evidence="3">
    <location>
        <begin position="536"/>
        <end position="550"/>
    </location>
</feature>
<keyword evidence="1 2" id="KW-0175">Coiled coil</keyword>
<name>A0A6F9D9A3_9ASCI</name>
<dbReference type="PANTHER" id="PTHR46518:SF1">
    <property type="entry name" value="OUTER DYNEIN ARM-DOCKING COMPLEX SUBUNIT 3"/>
    <property type="match status" value="1"/>
</dbReference>
<dbReference type="EMBL" id="LR783643">
    <property type="protein sequence ID" value="CAB3228204.1"/>
    <property type="molecule type" value="mRNA"/>
</dbReference>
<accession>A0A6F9D9A3</accession>
<dbReference type="GO" id="GO:0036158">
    <property type="term" value="P:outer dynein arm assembly"/>
    <property type="evidence" value="ECO:0007669"/>
    <property type="project" value="InterPro"/>
</dbReference>
<dbReference type="Pfam" id="PF21773">
    <property type="entry name" value="ODAD1_CC"/>
    <property type="match status" value="1"/>
</dbReference>
<dbReference type="InterPro" id="IPR033192">
    <property type="entry name" value="ODAD3"/>
</dbReference>
<organism evidence="5">
    <name type="scientific">Phallusia mammillata</name>
    <dbReference type="NCBI Taxonomy" id="59560"/>
    <lineage>
        <taxon>Eukaryota</taxon>
        <taxon>Metazoa</taxon>
        <taxon>Chordata</taxon>
        <taxon>Tunicata</taxon>
        <taxon>Ascidiacea</taxon>
        <taxon>Phlebobranchia</taxon>
        <taxon>Ascidiidae</taxon>
        <taxon>Phallusia</taxon>
    </lineage>
</organism>
<sequence length="550" mass="63649">MPVLSEMHKPPIQEQISEIAKKIQLLEGDRKAYYESSQWSIKKNRDIISQMRQENKSLHKSLADVLAGDDKVIDQAFQGRHVERAALRNKTGKMALSIVDQKVCDNKKRLNALKSTTEAKRKKLHELQTQHDQMLKDASAAVEMDKGESDSAQHLRQLENRLDKARLKCQEAEHISKVYEKIKSHLQQESLTFHNQLDLQEVEILKTRQELVEVKSMYADAQVARDDAKEELARHEDIVYRERKERELALAELKTQAEEKKAHAERVERRLQRAALQDQDLGQDGSRPMLTEEEQERKITSYEEAFLRIKEATGVSGTQEVVARFKSQGDTQHHLDDLKKENNKQLERLQEDKFKLQQEYEEMKYSGEAKLSSGQKMLEEFEQHLKEQEVRRDEASEKLERASHVLVSVKAGVEHLADKLQHLKVTKSHVPTAHLSPSSDEYVLDLLSVSEEKLLKLLEDLDGRELLDILRQMEEEEFHSSIENKLPSYNVRIPLPATHKHDAYEDDDESGDDDTSAPTRVDLKRRSQMIIDSKMKKGRSRPRKKKGGKM</sequence>
<feature type="compositionally biased region" description="Acidic residues" evidence="3">
    <location>
        <begin position="504"/>
        <end position="515"/>
    </location>
</feature>
<evidence type="ECO:0000256" key="2">
    <source>
        <dbReference type="SAM" id="Coils"/>
    </source>
</evidence>
<feature type="coiled-coil region" evidence="2">
    <location>
        <begin position="335"/>
        <end position="405"/>
    </location>
</feature>
<dbReference type="GO" id="GO:0036064">
    <property type="term" value="C:ciliary basal body"/>
    <property type="evidence" value="ECO:0007669"/>
    <property type="project" value="TreeGrafter"/>
</dbReference>
<proteinExistence type="evidence at transcript level"/>
<protein>
    <submittedName>
        <fullName evidence="5">IC4 DC2-related axonemal dynein intermediate chain 4</fullName>
    </submittedName>
</protein>
<dbReference type="PANTHER" id="PTHR46518">
    <property type="entry name" value="COILED-COIL DOMAIN-CONTAINING PROTEIN 151"/>
    <property type="match status" value="1"/>
</dbReference>
<dbReference type="GO" id="GO:0097542">
    <property type="term" value="C:ciliary tip"/>
    <property type="evidence" value="ECO:0007669"/>
    <property type="project" value="TreeGrafter"/>
</dbReference>
<reference evidence="5" key="1">
    <citation type="submission" date="2020-04" db="EMBL/GenBank/DDBJ databases">
        <authorList>
            <person name="Neveu A P."/>
        </authorList>
    </citation>
    <scope>NUCLEOTIDE SEQUENCE</scope>
    <source>
        <tissue evidence="5">Whole embryo</tissue>
    </source>
</reference>
<evidence type="ECO:0000256" key="3">
    <source>
        <dbReference type="SAM" id="MobiDB-lite"/>
    </source>
</evidence>
<gene>
    <name evidence="5" type="primary">Ccdc151</name>
</gene>
<feature type="domain" description="ODAD1 central coiled coil region" evidence="4">
    <location>
        <begin position="154"/>
        <end position="421"/>
    </location>
</feature>
<feature type="coiled-coil region" evidence="2">
    <location>
        <begin position="211"/>
        <end position="277"/>
    </location>
</feature>
<evidence type="ECO:0000259" key="4">
    <source>
        <dbReference type="Pfam" id="PF21773"/>
    </source>
</evidence>
<evidence type="ECO:0000256" key="1">
    <source>
        <dbReference type="ARBA" id="ARBA00023054"/>
    </source>
</evidence>
<feature type="region of interest" description="Disordered" evidence="3">
    <location>
        <begin position="501"/>
        <end position="550"/>
    </location>
</feature>
<dbReference type="InterPro" id="IPR049258">
    <property type="entry name" value="ODAD1_CC"/>
</dbReference>
<dbReference type="GO" id="GO:0003341">
    <property type="term" value="P:cilium movement"/>
    <property type="evidence" value="ECO:0007669"/>
    <property type="project" value="InterPro"/>
</dbReference>
<dbReference type="AlphaFoldDB" id="A0A6F9D9A3"/>